<dbReference type="Proteomes" id="UP000199448">
    <property type="component" value="Unassembled WGS sequence"/>
</dbReference>
<reference evidence="2 3" key="1">
    <citation type="submission" date="2016-10" db="EMBL/GenBank/DDBJ databases">
        <authorList>
            <person name="de Groot N.N."/>
        </authorList>
    </citation>
    <scope>NUCLEOTIDE SEQUENCE [LARGE SCALE GENOMIC DNA]</scope>
    <source>
        <strain evidence="2 3">DSM 23553</strain>
    </source>
</reference>
<feature type="signal peptide" evidence="1">
    <location>
        <begin position="1"/>
        <end position="31"/>
    </location>
</feature>
<feature type="chain" id="PRO_5011622258" evidence="1">
    <location>
        <begin position="32"/>
        <end position="233"/>
    </location>
</feature>
<dbReference type="InterPro" id="IPR046732">
    <property type="entry name" value="DUF6624"/>
</dbReference>
<evidence type="ECO:0000313" key="3">
    <source>
        <dbReference type="Proteomes" id="UP000199448"/>
    </source>
</evidence>
<gene>
    <name evidence="2" type="ORF">SAMN04488034_101240</name>
</gene>
<dbReference type="EMBL" id="FNUG01000001">
    <property type="protein sequence ID" value="SEE31175.1"/>
    <property type="molecule type" value="Genomic_DNA"/>
</dbReference>
<protein>
    <submittedName>
        <fullName evidence="2">Uncharacterized protein</fullName>
    </submittedName>
</protein>
<name>A0A1H5HTG4_9FLAO</name>
<keyword evidence="3" id="KW-1185">Reference proteome</keyword>
<keyword evidence="1" id="KW-0732">Signal</keyword>
<accession>A0A1H5HTG4</accession>
<proteinExistence type="predicted"/>
<sequence>MAYSGTTKKKYFQMKNFLLLLLLIGSLHASAQQINTKLKQQLDSIMQVDQELRKLFTSIPQEEKEVILEKFGYTAKDLEQKGWEIVAKQDTIHIHRVKEIISSYGYPGKSLVGTPTNKAAWYVIQHSNQLEKFFPLIQKAGEEKEIPMTLVATMEDRILMYRGEEQKYGTQLKSGVINDPETGERKWQFYFWPIRSPEKVNALREQVGFERSIEEYAESMNVTYKKLKLEDVK</sequence>
<evidence type="ECO:0000313" key="2">
    <source>
        <dbReference type="EMBL" id="SEE31175.1"/>
    </source>
</evidence>
<organism evidence="2 3">
    <name type="scientific">Salinimicrobium catena</name>
    <dbReference type="NCBI Taxonomy" id="390640"/>
    <lineage>
        <taxon>Bacteria</taxon>
        <taxon>Pseudomonadati</taxon>
        <taxon>Bacteroidota</taxon>
        <taxon>Flavobacteriia</taxon>
        <taxon>Flavobacteriales</taxon>
        <taxon>Flavobacteriaceae</taxon>
        <taxon>Salinimicrobium</taxon>
    </lineage>
</organism>
<dbReference type="AlphaFoldDB" id="A0A1H5HTG4"/>
<dbReference type="STRING" id="390640.SAMN04488034_101240"/>
<dbReference type="Pfam" id="PF20329">
    <property type="entry name" value="DUF6624"/>
    <property type="match status" value="1"/>
</dbReference>
<evidence type="ECO:0000256" key="1">
    <source>
        <dbReference type="SAM" id="SignalP"/>
    </source>
</evidence>